<proteinExistence type="predicted"/>
<sequence>MESSSQIPEDHKDQVQDQESRSLKIERENKSVLAAAHYFKSFSKELEVEEYESGYRIDSEDIDLDLFEHEQNVFSYIKRLCFIEDFIKNQLYLVNTICSNKYFSKFIKFSFSQEVDVLAVYSERKCIINVSVYLNAITRISPRVNKEIKLLGFKINYNQIKRLMNAFKHVHKIGFHWCQISIPIVANFLEALRETKVDTLILSGSKINENCNEEDSPQTFTNLIEGLATSPDFKQSLQQVEAYRCEVEQIKVSQLLRENGFSQSIRLYM</sequence>
<dbReference type="AlphaFoldDB" id="A0AAD2D2U4"/>
<accession>A0AAD2D2U4</accession>
<dbReference type="EMBL" id="CAMPGE010019655">
    <property type="protein sequence ID" value="CAI2377977.1"/>
    <property type="molecule type" value="Genomic_DNA"/>
</dbReference>
<gene>
    <name evidence="2" type="ORF">ECRASSUSDP1_LOCUS19368</name>
</gene>
<dbReference type="Proteomes" id="UP001295684">
    <property type="component" value="Unassembled WGS sequence"/>
</dbReference>
<evidence type="ECO:0000313" key="3">
    <source>
        <dbReference type="Proteomes" id="UP001295684"/>
    </source>
</evidence>
<protein>
    <submittedName>
        <fullName evidence="2">Uncharacterized protein</fullName>
    </submittedName>
</protein>
<evidence type="ECO:0000256" key="1">
    <source>
        <dbReference type="SAM" id="MobiDB-lite"/>
    </source>
</evidence>
<organism evidence="2 3">
    <name type="scientific">Euplotes crassus</name>
    <dbReference type="NCBI Taxonomy" id="5936"/>
    <lineage>
        <taxon>Eukaryota</taxon>
        <taxon>Sar</taxon>
        <taxon>Alveolata</taxon>
        <taxon>Ciliophora</taxon>
        <taxon>Intramacronucleata</taxon>
        <taxon>Spirotrichea</taxon>
        <taxon>Hypotrichia</taxon>
        <taxon>Euplotida</taxon>
        <taxon>Euplotidae</taxon>
        <taxon>Moneuplotes</taxon>
    </lineage>
</organism>
<reference evidence="2" key="1">
    <citation type="submission" date="2023-07" db="EMBL/GenBank/DDBJ databases">
        <authorList>
            <consortium name="AG Swart"/>
            <person name="Singh M."/>
            <person name="Singh A."/>
            <person name="Seah K."/>
            <person name="Emmerich C."/>
        </authorList>
    </citation>
    <scope>NUCLEOTIDE SEQUENCE</scope>
    <source>
        <strain evidence="2">DP1</strain>
    </source>
</reference>
<feature type="region of interest" description="Disordered" evidence="1">
    <location>
        <begin position="1"/>
        <end position="23"/>
    </location>
</feature>
<comment type="caution">
    <text evidence="2">The sequence shown here is derived from an EMBL/GenBank/DDBJ whole genome shotgun (WGS) entry which is preliminary data.</text>
</comment>
<feature type="compositionally biased region" description="Basic and acidic residues" evidence="1">
    <location>
        <begin position="8"/>
        <end position="23"/>
    </location>
</feature>
<evidence type="ECO:0000313" key="2">
    <source>
        <dbReference type="EMBL" id="CAI2377977.1"/>
    </source>
</evidence>
<name>A0AAD2D2U4_EUPCR</name>
<keyword evidence="3" id="KW-1185">Reference proteome</keyword>